<feature type="compositionally biased region" description="Basic and acidic residues" evidence="2">
    <location>
        <begin position="111"/>
        <end position="124"/>
    </location>
</feature>
<sequence length="348" mass="39133">MQESPSILMGSPLFSPSSDERFWSALRNRIDGLLEERNSKTPTLDRTLNMNVGDSGRAKRLKEDALLLIRGFDSVAHTLFQLSNNLDTALQGANDLAKPPTLIEIFHNSLKKPESESESKEENSGKQQNEGGETNKGLKRKYDHCSDDQGEKDSKKEKEQSQKDGKLKKAKNVLAISMATKAASHARELKSIKSDLCFMQERCSLLEEENIRLRDGFSKGIRPEEDDLIIFLGIRPEEDDLVRLQLEALLTEKSRLANENANLIRENQCLNQLVEYHQLTSQEDFSNASYEQVIQGLCLDFSSPPPPIPEEEATDEHHDCDAAVECFETPVGNLFGFSDGLNECDDHH</sequence>
<dbReference type="STRING" id="981085.W9QVS7"/>
<feature type="compositionally biased region" description="Basic and acidic residues" evidence="2">
    <location>
        <begin position="143"/>
        <end position="167"/>
    </location>
</feature>
<name>W9QVS7_9ROSA</name>
<dbReference type="eggNOG" id="ENOG502QQ14">
    <property type="taxonomic scope" value="Eukaryota"/>
</dbReference>
<gene>
    <name evidence="3" type="ORF">L484_011441</name>
</gene>
<reference evidence="4" key="1">
    <citation type="submission" date="2013-01" db="EMBL/GenBank/DDBJ databases">
        <title>Draft Genome Sequence of a Mulberry Tree, Morus notabilis C.K. Schneid.</title>
        <authorList>
            <person name="He N."/>
            <person name="Zhao S."/>
        </authorList>
    </citation>
    <scope>NUCLEOTIDE SEQUENCE</scope>
</reference>
<feature type="region of interest" description="Disordered" evidence="2">
    <location>
        <begin position="110"/>
        <end position="168"/>
    </location>
</feature>
<evidence type="ECO:0000256" key="1">
    <source>
        <dbReference type="SAM" id="Coils"/>
    </source>
</evidence>
<dbReference type="AlphaFoldDB" id="W9QVS7"/>
<dbReference type="PANTHER" id="PTHR31016:SF2">
    <property type="entry name" value="OS04G0228100 PROTEIN"/>
    <property type="match status" value="1"/>
</dbReference>
<accession>W9QVS7</accession>
<keyword evidence="4" id="KW-1185">Reference proteome</keyword>
<dbReference type="PANTHER" id="PTHR31016">
    <property type="entry name" value="OS04G0228100 PROTEIN"/>
    <property type="match status" value="1"/>
</dbReference>
<dbReference type="Proteomes" id="UP000030645">
    <property type="component" value="Unassembled WGS sequence"/>
</dbReference>
<protein>
    <submittedName>
        <fullName evidence="3">Uncharacterized protein</fullName>
    </submittedName>
</protein>
<evidence type="ECO:0000313" key="4">
    <source>
        <dbReference type="Proteomes" id="UP000030645"/>
    </source>
</evidence>
<feature type="coiled-coil region" evidence="1">
    <location>
        <begin position="246"/>
        <end position="273"/>
    </location>
</feature>
<organism evidence="3 4">
    <name type="scientific">Morus notabilis</name>
    <dbReference type="NCBI Taxonomy" id="981085"/>
    <lineage>
        <taxon>Eukaryota</taxon>
        <taxon>Viridiplantae</taxon>
        <taxon>Streptophyta</taxon>
        <taxon>Embryophyta</taxon>
        <taxon>Tracheophyta</taxon>
        <taxon>Spermatophyta</taxon>
        <taxon>Magnoliopsida</taxon>
        <taxon>eudicotyledons</taxon>
        <taxon>Gunneridae</taxon>
        <taxon>Pentapetalae</taxon>
        <taxon>rosids</taxon>
        <taxon>fabids</taxon>
        <taxon>Rosales</taxon>
        <taxon>Moraceae</taxon>
        <taxon>Moreae</taxon>
        <taxon>Morus</taxon>
    </lineage>
</organism>
<dbReference type="EMBL" id="KE343725">
    <property type="protein sequence ID" value="EXB39521.1"/>
    <property type="molecule type" value="Genomic_DNA"/>
</dbReference>
<keyword evidence="1" id="KW-0175">Coiled coil</keyword>
<evidence type="ECO:0000313" key="3">
    <source>
        <dbReference type="EMBL" id="EXB39521.1"/>
    </source>
</evidence>
<proteinExistence type="predicted"/>
<evidence type="ECO:0000256" key="2">
    <source>
        <dbReference type="SAM" id="MobiDB-lite"/>
    </source>
</evidence>